<dbReference type="EMBL" id="GBRH01206287">
    <property type="protein sequence ID" value="JAD91608.1"/>
    <property type="molecule type" value="Transcribed_RNA"/>
</dbReference>
<name>A0A0A9DY54_ARUDO</name>
<feature type="compositionally biased region" description="Polar residues" evidence="1">
    <location>
        <begin position="34"/>
        <end position="49"/>
    </location>
</feature>
<evidence type="ECO:0000313" key="2">
    <source>
        <dbReference type="EMBL" id="JAD91608.1"/>
    </source>
</evidence>
<reference evidence="2" key="2">
    <citation type="journal article" date="2015" name="Data Brief">
        <title>Shoot transcriptome of the giant reed, Arundo donax.</title>
        <authorList>
            <person name="Barrero R.A."/>
            <person name="Guerrero F.D."/>
            <person name="Moolhuijzen P."/>
            <person name="Goolsby J.A."/>
            <person name="Tidwell J."/>
            <person name="Bellgard S.E."/>
            <person name="Bellgard M.I."/>
        </authorList>
    </citation>
    <scope>NUCLEOTIDE SEQUENCE</scope>
    <source>
        <tissue evidence="2">Shoot tissue taken approximately 20 cm above the soil surface</tissue>
    </source>
</reference>
<evidence type="ECO:0000256" key="1">
    <source>
        <dbReference type="SAM" id="MobiDB-lite"/>
    </source>
</evidence>
<proteinExistence type="predicted"/>
<organism evidence="2">
    <name type="scientific">Arundo donax</name>
    <name type="common">Giant reed</name>
    <name type="synonym">Donax arundinaceus</name>
    <dbReference type="NCBI Taxonomy" id="35708"/>
    <lineage>
        <taxon>Eukaryota</taxon>
        <taxon>Viridiplantae</taxon>
        <taxon>Streptophyta</taxon>
        <taxon>Embryophyta</taxon>
        <taxon>Tracheophyta</taxon>
        <taxon>Spermatophyta</taxon>
        <taxon>Magnoliopsida</taxon>
        <taxon>Liliopsida</taxon>
        <taxon>Poales</taxon>
        <taxon>Poaceae</taxon>
        <taxon>PACMAD clade</taxon>
        <taxon>Arundinoideae</taxon>
        <taxon>Arundineae</taxon>
        <taxon>Arundo</taxon>
    </lineage>
</organism>
<reference evidence="2" key="1">
    <citation type="submission" date="2014-09" db="EMBL/GenBank/DDBJ databases">
        <authorList>
            <person name="Magalhaes I.L.F."/>
            <person name="Oliveira U."/>
            <person name="Santos F.R."/>
            <person name="Vidigal T.H.D.A."/>
            <person name="Brescovit A.D."/>
            <person name="Santos A.J."/>
        </authorList>
    </citation>
    <scope>NUCLEOTIDE SEQUENCE</scope>
    <source>
        <tissue evidence="2">Shoot tissue taken approximately 20 cm above the soil surface</tissue>
    </source>
</reference>
<feature type="region of interest" description="Disordered" evidence="1">
    <location>
        <begin position="93"/>
        <end position="115"/>
    </location>
</feature>
<protein>
    <submittedName>
        <fullName evidence="2">Uncharacterized protein</fullName>
    </submittedName>
</protein>
<feature type="region of interest" description="Disordered" evidence="1">
    <location>
        <begin position="1"/>
        <end position="72"/>
    </location>
</feature>
<sequence>MLTQVVQKHPHARESNQDHLCAQTSGLSRHACSPHSSTQGSNDVSSNQPHKVHLSQEPQPAPPPPYTDLLSMNHPLLPRILLVLRCIRHTPSTSMQAALPLSPGKMLPMPESPSC</sequence>
<accession>A0A0A9DY54</accession>
<dbReference type="AlphaFoldDB" id="A0A0A9DY54"/>